<feature type="compositionally biased region" description="Low complexity" evidence="1">
    <location>
        <begin position="332"/>
        <end position="348"/>
    </location>
</feature>
<dbReference type="AlphaFoldDB" id="A0A2C5ZJ33"/>
<dbReference type="GO" id="GO:0008236">
    <property type="term" value="F:serine-type peptidase activity"/>
    <property type="evidence" value="ECO:0007669"/>
    <property type="project" value="InterPro"/>
</dbReference>
<evidence type="ECO:0000313" key="4">
    <source>
        <dbReference type="Proteomes" id="UP000224854"/>
    </source>
</evidence>
<name>A0A2C5ZJ33_9HYPO</name>
<reference evidence="3 4" key="1">
    <citation type="submission" date="2017-06" db="EMBL/GenBank/DDBJ databases">
        <title>Ant-infecting Ophiocordyceps genomes reveal a high diversity of potential behavioral manipulation genes and a possible major role for enterotoxins.</title>
        <authorList>
            <person name="De Bekker C."/>
            <person name="Evans H.C."/>
            <person name="Brachmann A."/>
            <person name="Hughes D.P."/>
        </authorList>
    </citation>
    <scope>NUCLEOTIDE SEQUENCE [LARGE SCALE GENOMIC DNA]</scope>
    <source>
        <strain evidence="3 4">1348a</strain>
    </source>
</reference>
<keyword evidence="4" id="KW-1185">Reference proteome</keyword>
<evidence type="ECO:0000259" key="2">
    <source>
        <dbReference type="Pfam" id="PF03572"/>
    </source>
</evidence>
<dbReference type="GO" id="GO:0006508">
    <property type="term" value="P:proteolysis"/>
    <property type="evidence" value="ECO:0007669"/>
    <property type="project" value="InterPro"/>
</dbReference>
<comment type="caution">
    <text evidence="3">The sequence shown here is derived from an EMBL/GenBank/DDBJ whole genome shotgun (WGS) entry which is preliminary data.</text>
</comment>
<dbReference type="InterPro" id="IPR052766">
    <property type="entry name" value="S41A_metabolite_peptidase"/>
</dbReference>
<dbReference type="Gene3D" id="3.90.226.10">
    <property type="entry name" value="2-enoyl-CoA Hydratase, Chain A, domain 1"/>
    <property type="match status" value="1"/>
</dbReference>
<accession>A0A2C5ZJ33</accession>
<feature type="region of interest" description="Disordered" evidence="1">
    <location>
        <begin position="326"/>
        <end position="363"/>
    </location>
</feature>
<feature type="domain" description="Tail specific protease" evidence="2">
    <location>
        <begin position="19"/>
        <end position="66"/>
    </location>
</feature>
<gene>
    <name evidence="3" type="ORF">CDD82_2042</name>
</gene>
<dbReference type="Proteomes" id="UP000224854">
    <property type="component" value="Unassembled WGS sequence"/>
</dbReference>
<evidence type="ECO:0000313" key="3">
    <source>
        <dbReference type="EMBL" id="PHH79996.1"/>
    </source>
</evidence>
<dbReference type="SUPFAM" id="SSF52096">
    <property type="entry name" value="ClpP/crotonase"/>
    <property type="match status" value="1"/>
</dbReference>
<dbReference type="PANTHER" id="PTHR37049">
    <property type="entry name" value="PEPTIDASE S41 FAMILY PROTEIN"/>
    <property type="match status" value="1"/>
</dbReference>
<dbReference type="InterPro" id="IPR005151">
    <property type="entry name" value="Tail-specific_protease"/>
</dbReference>
<protein>
    <recommendedName>
        <fullName evidence="2">Tail specific protease domain-containing protein</fullName>
    </recommendedName>
</protein>
<organism evidence="3 4">
    <name type="scientific">Ophiocordyceps australis</name>
    <dbReference type="NCBI Taxonomy" id="1399860"/>
    <lineage>
        <taxon>Eukaryota</taxon>
        <taxon>Fungi</taxon>
        <taxon>Dikarya</taxon>
        <taxon>Ascomycota</taxon>
        <taxon>Pezizomycotina</taxon>
        <taxon>Sordariomycetes</taxon>
        <taxon>Hypocreomycetidae</taxon>
        <taxon>Hypocreales</taxon>
        <taxon>Ophiocordycipitaceae</taxon>
        <taxon>Ophiocordyceps</taxon>
    </lineage>
</organism>
<dbReference type="PANTHER" id="PTHR37049:SF4">
    <property type="entry name" value="RHODANESE DOMAIN-CONTAINING PROTEIN"/>
    <property type="match status" value="1"/>
</dbReference>
<dbReference type="EMBL" id="NJEU01000168">
    <property type="protein sequence ID" value="PHH79996.1"/>
    <property type="molecule type" value="Genomic_DNA"/>
</dbReference>
<evidence type="ECO:0000256" key="1">
    <source>
        <dbReference type="SAM" id="MobiDB-lite"/>
    </source>
</evidence>
<sequence>MYISTFGSDDEEGKAFPVTYSDTLKEIIAKTKETGRTKMIIDISGNAGGSANRLYNMFRTFFPDKLPNEALRFRRHPAAETMVEAFRVLNDTEATEFPSLALRAVAGPNLEGKFETPEELLGEQTLSQVKVSSAYNLDYNLISKKADPIAGFGEAAKVQNAEFPIAAENMVIMGNGHCHSSCAEFVHFMTTNARIKTVAFGGQPKAGPMQIIGGVRGALVVPFEQISALTGEALDIINDPQAKEVRREKIAMDAVPIPFQDLPIRLLGGSVNYESVFPTPDAQVPLQFETKNADCRLFYTAENIMDPTTTWKAAKEVAWGGAKCVEGSTQNEAQQPKTQQPETQQPKKQQARGLMPRIRGSFR</sequence>
<dbReference type="OrthoDB" id="27214at2759"/>
<dbReference type="InterPro" id="IPR029045">
    <property type="entry name" value="ClpP/crotonase-like_dom_sf"/>
</dbReference>
<dbReference type="Pfam" id="PF03572">
    <property type="entry name" value="Peptidase_S41"/>
    <property type="match status" value="1"/>
</dbReference>
<proteinExistence type="predicted"/>